<evidence type="ECO:0000256" key="1">
    <source>
        <dbReference type="SAM" id="MobiDB-lite"/>
    </source>
</evidence>
<dbReference type="EMBL" id="BKCJ010008251">
    <property type="protein sequence ID" value="GEU81298.1"/>
    <property type="molecule type" value="Genomic_DNA"/>
</dbReference>
<dbReference type="PANTHER" id="PTHR11439">
    <property type="entry name" value="GAG-POL-RELATED RETROTRANSPOSON"/>
    <property type="match status" value="1"/>
</dbReference>
<dbReference type="AlphaFoldDB" id="A0A6L2N556"/>
<evidence type="ECO:0000259" key="2">
    <source>
        <dbReference type="Pfam" id="PF25597"/>
    </source>
</evidence>
<feature type="compositionally biased region" description="Basic and acidic residues" evidence="1">
    <location>
        <begin position="150"/>
        <end position="170"/>
    </location>
</feature>
<dbReference type="PANTHER" id="PTHR11439:SF495">
    <property type="entry name" value="REVERSE TRANSCRIPTASE, RNA-DEPENDENT DNA POLYMERASE-RELATED"/>
    <property type="match status" value="1"/>
</dbReference>
<evidence type="ECO:0000313" key="3">
    <source>
        <dbReference type="EMBL" id="GEU81298.1"/>
    </source>
</evidence>
<comment type="caution">
    <text evidence="3">The sequence shown here is derived from an EMBL/GenBank/DDBJ whole genome shotgun (WGS) entry which is preliminary data.</text>
</comment>
<feature type="compositionally biased region" description="Polar residues" evidence="1">
    <location>
        <begin position="611"/>
        <end position="634"/>
    </location>
</feature>
<dbReference type="InterPro" id="IPR057670">
    <property type="entry name" value="SH3_retrovirus"/>
</dbReference>
<gene>
    <name evidence="3" type="ORF">Tci_053276</name>
</gene>
<protein>
    <submittedName>
        <fullName evidence="3">Retrovirus-related Pol polyprotein from transposon TNT 1-94</fullName>
    </submittedName>
</protein>
<feature type="region of interest" description="Disordered" evidence="1">
    <location>
        <begin position="611"/>
        <end position="651"/>
    </location>
</feature>
<dbReference type="Pfam" id="PF25597">
    <property type="entry name" value="SH3_retrovirus"/>
    <property type="match status" value="1"/>
</dbReference>
<accession>A0A6L2N556</accession>
<reference evidence="3" key="1">
    <citation type="journal article" date="2019" name="Sci. Rep.">
        <title>Draft genome of Tanacetum cinerariifolium, the natural source of mosquito coil.</title>
        <authorList>
            <person name="Yamashiro T."/>
            <person name="Shiraishi A."/>
            <person name="Satake H."/>
            <person name="Nakayama K."/>
        </authorList>
    </citation>
    <scope>NUCLEOTIDE SEQUENCE</scope>
</reference>
<feature type="domain" description="Retroviral polymerase SH3-like" evidence="2">
    <location>
        <begin position="6"/>
        <end position="61"/>
    </location>
</feature>
<name>A0A6L2N556_TANCI</name>
<sequence length="711" mass="80041">MRPFGCLVTILNTKDHLGKFDGKVDEGFFVGYSLNSKAFRVFNNKTRIVEENFHVRFSKNTPNIARSGPNWVFDIHALTNSMNYKPVVIGNQSSNNACIKACDDIGKARMDTVPGKDYILLPLWTVDPLIYQESKSSEDGRFQPSSNDGKNVDESPRQESKCKDHKKENNDNSTNYVNAARTNGVNVDEDNGAEADMNNVDTTIQASPTPTIRIYKDHPLDQVIRDLHSTPQTRNISKNLEEHGAQEGDPCNKRFKLDRSYARRASTIQITRSLDIGRFTICKRAIGVENANTPMETKKPLLKDEDREEVVNPKVSHLHALKRIFRYLKGQSKFSLWYPKYSPFDLVAYTDSDYARASLDRKSTTGGFKKIVDFLKARSIKYALTINPIIYTPCIEQFWATAKVKNINGEAQLHARVDGKKVVISEASIKRDPQFGDEGGVDYLPNEAIFEQLTLMSTISSAVICLATYQKFNFSKYIFESIVKNLDSVTKILMYPRFVQVFLNNQLEEMANHTRIYVTPCHTKKIFKNMKRVGKGFFGRVTPLFPTMMVPAQEEISEDEAVNEEMDNILVRAATTASSLEAEQDNGAKTPWGMLLLRLVGAIRGTQTQLRSSKTLSISNPEQSAPSQPTSAVRNTVGRGKEPVSQDQGGPAFDASLREYCDKNYNQLLPIIAKKFNKEKERNEKLKGVKARLNFGGSSGTSRYSESRTMA</sequence>
<feature type="region of interest" description="Disordered" evidence="1">
    <location>
        <begin position="135"/>
        <end position="178"/>
    </location>
</feature>
<organism evidence="3">
    <name type="scientific">Tanacetum cinerariifolium</name>
    <name type="common">Dalmatian daisy</name>
    <name type="synonym">Chrysanthemum cinerariifolium</name>
    <dbReference type="NCBI Taxonomy" id="118510"/>
    <lineage>
        <taxon>Eukaryota</taxon>
        <taxon>Viridiplantae</taxon>
        <taxon>Streptophyta</taxon>
        <taxon>Embryophyta</taxon>
        <taxon>Tracheophyta</taxon>
        <taxon>Spermatophyta</taxon>
        <taxon>Magnoliopsida</taxon>
        <taxon>eudicotyledons</taxon>
        <taxon>Gunneridae</taxon>
        <taxon>Pentapetalae</taxon>
        <taxon>asterids</taxon>
        <taxon>campanulids</taxon>
        <taxon>Asterales</taxon>
        <taxon>Asteraceae</taxon>
        <taxon>Asteroideae</taxon>
        <taxon>Anthemideae</taxon>
        <taxon>Anthemidinae</taxon>
        <taxon>Tanacetum</taxon>
    </lineage>
</organism>
<proteinExistence type="predicted"/>